<dbReference type="RefSeq" id="WP_321534630.1">
    <property type="nucleotide sequence ID" value="NZ_JARGDL010000002.1"/>
</dbReference>
<accession>A0AAE3TD54</accession>
<dbReference type="PRINTS" id="PR00944">
    <property type="entry name" value="CUEXPORT"/>
</dbReference>
<reference evidence="3" key="1">
    <citation type="submission" date="2023-03" db="EMBL/GenBank/DDBJ databases">
        <title>Stygiobacter electus gen. nov., sp. nov., facultatively anaerobic thermotolerant bacterium of the class Ignavibacteria from a well of Yessentuki mineral water deposit.</title>
        <authorList>
            <person name="Podosokorskaya O.A."/>
            <person name="Elcheninov A.G."/>
            <person name="Petrova N.F."/>
            <person name="Zavarzina D.G."/>
            <person name="Kublanov I.V."/>
            <person name="Merkel A.Y."/>
        </authorList>
    </citation>
    <scope>NUCLEOTIDE SEQUENCE</scope>
    <source>
        <strain evidence="3">09-Me</strain>
    </source>
</reference>
<dbReference type="InterPro" id="IPR017969">
    <property type="entry name" value="Heavy-metal-associated_CS"/>
</dbReference>
<dbReference type="InterPro" id="IPR036163">
    <property type="entry name" value="HMA_dom_sf"/>
</dbReference>
<evidence type="ECO:0000313" key="3">
    <source>
        <dbReference type="EMBL" id="MDF1610863.1"/>
    </source>
</evidence>
<dbReference type="GO" id="GO:0005507">
    <property type="term" value="F:copper ion binding"/>
    <property type="evidence" value="ECO:0007669"/>
    <property type="project" value="InterPro"/>
</dbReference>
<sequence>MKELVLQVSGMTCHHCVMAVKKELSKLQLESFDVEIGSAKVKFDDSKVSENEIEKAIEEAGYKVVK</sequence>
<dbReference type="InterPro" id="IPR000428">
    <property type="entry name" value="Cu-bd"/>
</dbReference>
<dbReference type="Gene3D" id="3.30.70.100">
    <property type="match status" value="1"/>
</dbReference>
<keyword evidence="1" id="KW-0479">Metal-binding</keyword>
<dbReference type="CDD" id="cd00371">
    <property type="entry name" value="HMA"/>
    <property type="match status" value="1"/>
</dbReference>
<proteinExistence type="predicted"/>
<dbReference type="Proteomes" id="UP001221302">
    <property type="component" value="Unassembled WGS sequence"/>
</dbReference>
<dbReference type="InterPro" id="IPR006121">
    <property type="entry name" value="HMA_dom"/>
</dbReference>
<name>A0AAE3TD54_9BACT</name>
<dbReference type="GO" id="GO:0006825">
    <property type="term" value="P:copper ion transport"/>
    <property type="evidence" value="ECO:0007669"/>
    <property type="project" value="InterPro"/>
</dbReference>
<evidence type="ECO:0000256" key="1">
    <source>
        <dbReference type="ARBA" id="ARBA00022723"/>
    </source>
</evidence>
<comment type="caution">
    <text evidence="3">The sequence shown here is derived from an EMBL/GenBank/DDBJ whole genome shotgun (WGS) entry which is preliminary data.</text>
</comment>
<dbReference type="EMBL" id="JARGDL010000002">
    <property type="protein sequence ID" value="MDF1610863.1"/>
    <property type="molecule type" value="Genomic_DNA"/>
</dbReference>
<protein>
    <submittedName>
        <fullName evidence="3">Cation transporter</fullName>
    </submittedName>
</protein>
<keyword evidence="4" id="KW-1185">Reference proteome</keyword>
<dbReference type="AlphaFoldDB" id="A0AAE3TD54"/>
<dbReference type="Pfam" id="PF00403">
    <property type="entry name" value="HMA"/>
    <property type="match status" value="1"/>
</dbReference>
<evidence type="ECO:0000313" key="4">
    <source>
        <dbReference type="Proteomes" id="UP001221302"/>
    </source>
</evidence>
<gene>
    <name evidence="3" type="ORF">P0M35_01755</name>
</gene>
<organism evidence="3 4">
    <name type="scientific">Stygiobacter electus</name>
    <dbReference type="NCBI Taxonomy" id="3032292"/>
    <lineage>
        <taxon>Bacteria</taxon>
        <taxon>Pseudomonadati</taxon>
        <taxon>Ignavibacteriota</taxon>
        <taxon>Ignavibacteria</taxon>
        <taxon>Ignavibacteriales</taxon>
        <taxon>Melioribacteraceae</taxon>
        <taxon>Stygiobacter</taxon>
    </lineage>
</organism>
<dbReference type="PROSITE" id="PS01047">
    <property type="entry name" value="HMA_1"/>
    <property type="match status" value="1"/>
</dbReference>
<feature type="domain" description="HMA" evidence="2">
    <location>
        <begin position="2"/>
        <end position="65"/>
    </location>
</feature>
<evidence type="ECO:0000259" key="2">
    <source>
        <dbReference type="PROSITE" id="PS50846"/>
    </source>
</evidence>
<dbReference type="SUPFAM" id="SSF55008">
    <property type="entry name" value="HMA, heavy metal-associated domain"/>
    <property type="match status" value="1"/>
</dbReference>
<dbReference type="PROSITE" id="PS50846">
    <property type="entry name" value="HMA_2"/>
    <property type="match status" value="1"/>
</dbReference>